<organism evidence="5 6">
    <name type="scientific">Candidatus Borkfalkia faecavium</name>
    <dbReference type="NCBI Taxonomy" id="2838508"/>
    <lineage>
        <taxon>Bacteria</taxon>
        <taxon>Bacillati</taxon>
        <taxon>Bacillota</taxon>
        <taxon>Clostridia</taxon>
        <taxon>Christensenellales</taxon>
        <taxon>Christensenellaceae</taxon>
        <taxon>Candidatus Borkfalkia</taxon>
    </lineage>
</organism>
<reference evidence="5" key="2">
    <citation type="submission" date="2021-04" db="EMBL/GenBank/DDBJ databases">
        <authorList>
            <person name="Gilroy R."/>
        </authorList>
    </citation>
    <scope>NUCLEOTIDE SEQUENCE</scope>
    <source>
        <strain evidence="5">2189</strain>
    </source>
</reference>
<keyword evidence="3" id="KW-0472">Membrane</keyword>
<keyword evidence="3" id="KW-1133">Transmembrane helix</keyword>
<evidence type="ECO:0000256" key="2">
    <source>
        <dbReference type="ARBA" id="ARBA00022801"/>
    </source>
</evidence>
<feature type="domain" description="Fibronectin type III-like" evidence="4">
    <location>
        <begin position="426"/>
        <end position="507"/>
    </location>
</feature>
<keyword evidence="2 5" id="KW-0378">Hydrolase</keyword>
<keyword evidence="3" id="KW-0812">Transmembrane</keyword>
<dbReference type="InterPro" id="IPR001764">
    <property type="entry name" value="Glyco_hydro_3_N"/>
</dbReference>
<dbReference type="InterPro" id="IPR036962">
    <property type="entry name" value="Glyco_hydro_3_N_sf"/>
</dbReference>
<evidence type="ECO:0000313" key="6">
    <source>
        <dbReference type="Proteomes" id="UP000886847"/>
    </source>
</evidence>
<comment type="caution">
    <text evidence="5">The sequence shown here is derived from an EMBL/GenBank/DDBJ whole genome shotgun (WGS) entry which is preliminary data.</text>
</comment>
<dbReference type="InterPro" id="IPR013783">
    <property type="entry name" value="Ig-like_fold"/>
</dbReference>
<dbReference type="InterPro" id="IPR036881">
    <property type="entry name" value="Glyco_hydro_3_C_sf"/>
</dbReference>
<dbReference type="Gene3D" id="2.60.40.10">
    <property type="entry name" value="Immunoglobulins"/>
    <property type="match status" value="1"/>
</dbReference>
<dbReference type="EMBL" id="DXEW01000002">
    <property type="protein sequence ID" value="HIX49685.1"/>
    <property type="molecule type" value="Genomic_DNA"/>
</dbReference>
<dbReference type="Pfam" id="PF00933">
    <property type="entry name" value="Glyco_hydro_3"/>
    <property type="match status" value="1"/>
</dbReference>
<feature type="transmembrane region" description="Helical" evidence="3">
    <location>
        <begin position="942"/>
        <end position="967"/>
    </location>
</feature>
<dbReference type="InterPro" id="IPR002772">
    <property type="entry name" value="Glyco_hydro_3_C"/>
</dbReference>
<dbReference type="AlphaFoldDB" id="A0A9D1VZ73"/>
<dbReference type="Gene3D" id="3.20.20.300">
    <property type="entry name" value="Glycoside hydrolase, family 3, N-terminal domain"/>
    <property type="match status" value="1"/>
</dbReference>
<dbReference type="SMART" id="SM01217">
    <property type="entry name" value="Fn3_like"/>
    <property type="match status" value="1"/>
</dbReference>
<dbReference type="InterPro" id="IPR026891">
    <property type="entry name" value="Fn3-like"/>
</dbReference>
<dbReference type="PANTHER" id="PTHR42715:SF10">
    <property type="entry name" value="BETA-GLUCOSIDASE"/>
    <property type="match status" value="1"/>
</dbReference>
<gene>
    <name evidence="5" type="ORF">H9851_00175</name>
</gene>
<comment type="similarity">
    <text evidence="1">Belongs to the glycosyl hydrolase 3 family.</text>
</comment>
<reference evidence="5" key="1">
    <citation type="journal article" date="2021" name="PeerJ">
        <title>Extensive microbial diversity within the chicken gut microbiome revealed by metagenomics and culture.</title>
        <authorList>
            <person name="Gilroy R."/>
            <person name="Ravi A."/>
            <person name="Getino M."/>
            <person name="Pursley I."/>
            <person name="Horton D.L."/>
            <person name="Alikhan N.F."/>
            <person name="Baker D."/>
            <person name="Gharbi K."/>
            <person name="Hall N."/>
            <person name="Watson M."/>
            <person name="Adriaenssens E.M."/>
            <person name="Foster-Nyarko E."/>
            <person name="Jarju S."/>
            <person name="Secka A."/>
            <person name="Antonio M."/>
            <person name="Oren A."/>
            <person name="Chaudhuri R.R."/>
            <person name="La Ragione R."/>
            <person name="Hildebrand F."/>
            <person name="Pallen M.J."/>
        </authorList>
    </citation>
    <scope>NUCLEOTIDE SEQUENCE</scope>
    <source>
        <strain evidence="5">2189</strain>
    </source>
</reference>
<dbReference type="SUPFAM" id="SSF52279">
    <property type="entry name" value="Beta-D-glucan exohydrolase, C-terminal domain"/>
    <property type="match status" value="1"/>
</dbReference>
<dbReference type="Gene3D" id="3.40.50.1700">
    <property type="entry name" value="Glycoside hydrolase family 3 C-terminal domain"/>
    <property type="match status" value="1"/>
</dbReference>
<accession>A0A9D1VZ73</accession>
<name>A0A9D1VZ73_9FIRM</name>
<dbReference type="InterPro" id="IPR050288">
    <property type="entry name" value="Cellulose_deg_GH3"/>
</dbReference>
<evidence type="ECO:0000313" key="5">
    <source>
        <dbReference type="EMBL" id="HIX49685.1"/>
    </source>
</evidence>
<dbReference type="PRINTS" id="PR00133">
    <property type="entry name" value="GLHYDRLASE3"/>
</dbReference>
<evidence type="ECO:0000256" key="1">
    <source>
        <dbReference type="ARBA" id="ARBA00005336"/>
    </source>
</evidence>
<dbReference type="GO" id="GO:0005975">
    <property type="term" value="P:carbohydrate metabolic process"/>
    <property type="evidence" value="ECO:0007669"/>
    <property type="project" value="InterPro"/>
</dbReference>
<dbReference type="Proteomes" id="UP000886847">
    <property type="component" value="Unassembled WGS sequence"/>
</dbReference>
<dbReference type="InterPro" id="IPR017853">
    <property type="entry name" value="GH"/>
</dbReference>
<dbReference type="SUPFAM" id="SSF51445">
    <property type="entry name" value="(Trans)glycosidases"/>
    <property type="match status" value="1"/>
</dbReference>
<proteinExistence type="inferred from homology"/>
<evidence type="ECO:0000259" key="4">
    <source>
        <dbReference type="SMART" id="SM01217"/>
    </source>
</evidence>
<dbReference type="Pfam" id="PF01915">
    <property type="entry name" value="Glyco_hydro_3_C"/>
    <property type="match status" value="1"/>
</dbReference>
<evidence type="ECO:0000256" key="3">
    <source>
        <dbReference type="SAM" id="Phobius"/>
    </source>
</evidence>
<dbReference type="Pfam" id="PF14310">
    <property type="entry name" value="Fn3-like"/>
    <property type="match status" value="1"/>
</dbReference>
<sequence length="979" mass="105758">MKKTGLWRGLTPVLWLLFTLCIGCTLLLMQWAGQVDRVLGITHDTVSGGDGEIVYKSDYAEADGSLTDAGREKLRADLRAHGVQTMEEGAVLLKNDGALPFADDIKNVTLLGRASADPVYRNTSGGPSFDPSDGVTLKAALEGAGLSVNNTVYDAYAASDKYRDKVTGDIGEEDPDFFTNDIISSFDSYNDAAIVVLSRYSGEGNDLLTKDIDGISQLALHPDEQYALQVANEHFDTVILLVNSGNPLELGWLDNEQYGVNAALWIGTPGQYGMEGVANILTGAANPSGGLIDTYASDSLSSAAAQNFGDYTYANAAEMGLKDVGLTDVTSKYLVQAEGIYVGYKYYETRYEDSVLGRYNADSKAGVFGSTDGWNYAEEVAFPFGFGLSYTTFSYEITELKADGAAGEEFAVTVRVTNTGEVEGKTPVQIYVQTPYTDYDREHLVEKSAVTLVGFDKTGDIAPGEYEDVTVNVDKYLLASYDTTAHSGEGGYILDEGSYYFGTGNGAHEALNNILALKAEDENLSIELYDHDGVAVEGNASAAKLWQLEEFDDSTYMNSAETGTRIDNKMQEADLNYWQEGAVTYLTRQDWNTFPKSYTGLNATQEMADILNKDTLGDGTYEMYEKPADAPGKSAFTVGAPVTIKFIEMKGVAYDDDEKWNAFLDQLTVAQLAAMTKDMSGISAIASIGFPGIGETDGPDGAGGIQYVGESVAAAAFSPEILADRGNLMGEEALFNSLSAQWSPGGNIHRTPFGGRNFEYYSECANMSYLCAGIQCEAMQAKGLIASIKHFCGNDQETNRKGVCTFMNEQGWRQGPLRGFEGAFTKGGSLGTMTAYNRYGLILTAECSAVNNDILRGEWGFKGFTITDAGSGSALDDMVGGTDVNCMKDYSREIITQINTKDDGNMLGIVRNANKNVFYTLLQSNIVNGLSVDSVISEARSWWQYVVFVIDGVVGVAAVGSTAMYVLSRFVRNKKKEVA</sequence>
<protein>
    <submittedName>
        <fullName evidence="5">Glycoside hydrolase family 3 C-terminal domain-containing protein</fullName>
    </submittedName>
</protein>
<dbReference type="GO" id="GO:0004553">
    <property type="term" value="F:hydrolase activity, hydrolyzing O-glycosyl compounds"/>
    <property type="evidence" value="ECO:0007669"/>
    <property type="project" value="InterPro"/>
</dbReference>
<feature type="transmembrane region" description="Helical" evidence="3">
    <location>
        <begin position="12"/>
        <end position="32"/>
    </location>
</feature>
<dbReference type="PANTHER" id="PTHR42715">
    <property type="entry name" value="BETA-GLUCOSIDASE"/>
    <property type="match status" value="1"/>
</dbReference>